<evidence type="ECO:0000256" key="2">
    <source>
        <dbReference type="SAM" id="SignalP"/>
    </source>
</evidence>
<keyword evidence="1 2" id="KW-0732">Signal</keyword>
<dbReference type="RefSeq" id="WP_185138422.1">
    <property type="nucleotide sequence ID" value="NZ_JACJVR010000094.1"/>
</dbReference>
<reference evidence="4 5" key="1">
    <citation type="submission" date="2020-08" db="EMBL/GenBank/DDBJ databases">
        <title>Cohnella phylogeny.</title>
        <authorList>
            <person name="Dunlap C."/>
        </authorList>
    </citation>
    <scope>NUCLEOTIDE SEQUENCE [LARGE SCALE GENOMIC DNA]</scope>
    <source>
        <strain evidence="4 5">DSM 25239</strain>
    </source>
</reference>
<accession>A0A841U1P3</accession>
<dbReference type="InterPro" id="IPR016047">
    <property type="entry name" value="M23ase_b-sheet_dom"/>
</dbReference>
<evidence type="ECO:0000313" key="5">
    <source>
        <dbReference type="Proteomes" id="UP000553776"/>
    </source>
</evidence>
<gene>
    <name evidence="4" type="ORF">H7B90_23965</name>
</gene>
<protein>
    <submittedName>
        <fullName evidence="4">M23 family metallopeptidase</fullName>
    </submittedName>
</protein>
<evidence type="ECO:0000259" key="3">
    <source>
        <dbReference type="Pfam" id="PF01551"/>
    </source>
</evidence>
<proteinExistence type="predicted"/>
<dbReference type="Proteomes" id="UP000553776">
    <property type="component" value="Unassembled WGS sequence"/>
</dbReference>
<dbReference type="SUPFAM" id="SSF51261">
    <property type="entry name" value="Duplicated hybrid motif"/>
    <property type="match status" value="1"/>
</dbReference>
<dbReference type="InterPro" id="IPR011055">
    <property type="entry name" value="Dup_hybrid_motif"/>
</dbReference>
<keyword evidence="5" id="KW-1185">Reference proteome</keyword>
<organism evidence="4 5">
    <name type="scientific">Cohnella xylanilytica</name>
    <dbReference type="NCBI Taxonomy" id="557555"/>
    <lineage>
        <taxon>Bacteria</taxon>
        <taxon>Bacillati</taxon>
        <taxon>Bacillota</taxon>
        <taxon>Bacilli</taxon>
        <taxon>Bacillales</taxon>
        <taxon>Paenibacillaceae</taxon>
        <taxon>Cohnella</taxon>
    </lineage>
</organism>
<sequence>MRIKTYLSMLVALVLLLSTGATALAADYTIVFGGVGPGGGTYSLGQPLSTGYSAVTSKWNQPRNVTSGTNPHRGVDVTAAMNTNVLAVCDGWILSQDDGTENYLEFMCDRNGDNTKNDDLKIYYDHVEEVGFVANNVKVTKGTKIAESGDEDGAYDPHLHFGAKAVRTGTTEVWMRNEPYYRSVSAWNYGKDLDFISNVAWNAGDTISVSSYVMNNGTPSDVTAVAFHRANGTSTWTSSTMTKSGTGKSAVFTFDLGNTYSTGTVVNVMVRATRPGLSVYDDAFMIPKYAQPAENPNSTANKYDYFSCTIGQTACTAVVTS</sequence>
<dbReference type="InterPro" id="IPR050570">
    <property type="entry name" value="Cell_wall_metabolism_enzyme"/>
</dbReference>
<dbReference type="Gene3D" id="2.70.70.10">
    <property type="entry name" value="Glucose Permease (Domain IIA)"/>
    <property type="match status" value="1"/>
</dbReference>
<evidence type="ECO:0000313" key="4">
    <source>
        <dbReference type="EMBL" id="MBB6694455.1"/>
    </source>
</evidence>
<feature type="chain" id="PRO_5032690947" evidence="2">
    <location>
        <begin position="26"/>
        <end position="321"/>
    </location>
</feature>
<dbReference type="Pfam" id="PF01551">
    <property type="entry name" value="Peptidase_M23"/>
    <property type="match status" value="1"/>
</dbReference>
<name>A0A841U1P3_9BACL</name>
<dbReference type="PANTHER" id="PTHR21666:SF289">
    <property type="entry name" value="L-ALA--D-GLU ENDOPEPTIDASE"/>
    <property type="match status" value="1"/>
</dbReference>
<evidence type="ECO:0000256" key="1">
    <source>
        <dbReference type="ARBA" id="ARBA00022729"/>
    </source>
</evidence>
<feature type="domain" description="M23ase beta-sheet core" evidence="3">
    <location>
        <begin position="71"/>
        <end position="164"/>
    </location>
</feature>
<comment type="caution">
    <text evidence="4">The sequence shown here is derived from an EMBL/GenBank/DDBJ whole genome shotgun (WGS) entry which is preliminary data.</text>
</comment>
<dbReference type="CDD" id="cd12797">
    <property type="entry name" value="M23_peptidase"/>
    <property type="match status" value="1"/>
</dbReference>
<dbReference type="EMBL" id="JACJVR010000094">
    <property type="protein sequence ID" value="MBB6694455.1"/>
    <property type="molecule type" value="Genomic_DNA"/>
</dbReference>
<dbReference type="PANTHER" id="PTHR21666">
    <property type="entry name" value="PEPTIDASE-RELATED"/>
    <property type="match status" value="1"/>
</dbReference>
<dbReference type="GO" id="GO:0004222">
    <property type="term" value="F:metalloendopeptidase activity"/>
    <property type="evidence" value="ECO:0007669"/>
    <property type="project" value="TreeGrafter"/>
</dbReference>
<feature type="signal peptide" evidence="2">
    <location>
        <begin position="1"/>
        <end position="25"/>
    </location>
</feature>
<dbReference type="AlphaFoldDB" id="A0A841U1P3"/>